<evidence type="ECO:0000256" key="1">
    <source>
        <dbReference type="ARBA" id="ARBA00009632"/>
    </source>
</evidence>
<dbReference type="InterPro" id="IPR037171">
    <property type="entry name" value="NagB/RpiA_transferase-like"/>
</dbReference>
<dbReference type="Proteomes" id="UP000051373">
    <property type="component" value="Unassembled WGS sequence"/>
</dbReference>
<dbReference type="GO" id="GO:0006083">
    <property type="term" value="P:acetate metabolic process"/>
    <property type="evidence" value="ECO:0007669"/>
    <property type="project" value="InterPro"/>
</dbReference>
<dbReference type="AlphaFoldDB" id="A0A0S8FVP7"/>
<evidence type="ECO:0000259" key="4">
    <source>
        <dbReference type="Pfam" id="PF13336"/>
    </source>
</evidence>
<accession>A0A0S8FVP7</accession>
<dbReference type="Pfam" id="PF13336">
    <property type="entry name" value="AcetylCoA_hyd_C"/>
    <property type="match status" value="1"/>
</dbReference>
<dbReference type="PANTHER" id="PTHR21432">
    <property type="entry name" value="ACETYL-COA HYDROLASE-RELATED"/>
    <property type="match status" value="1"/>
</dbReference>
<dbReference type="PANTHER" id="PTHR21432:SF20">
    <property type="entry name" value="ACETYL-COA HYDROLASE"/>
    <property type="match status" value="1"/>
</dbReference>
<reference evidence="5 6" key="1">
    <citation type="journal article" date="2015" name="Microbiome">
        <title>Genomic resolution of linkages in carbon, nitrogen, and sulfur cycling among widespread estuary sediment bacteria.</title>
        <authorList>
            <person name="Baker B.J."/>
            <person name="Lazar C.S."/>
            <person name="Teske A.P."/>
            <person name="Dick G.J."/>
        </authorList>
    </citation>
    <scope>NUCLEOTIDE SEQUENCE [LARGE SCALE GENOMIC DNA]</scope>
    <source>
        <strain evidence="5">SM23_42</strain>
    </source>
</reference>
<dbReference type="Pfam" id="PF02550">
    <property type="entry name" value="AcetylCoA_hydro"/>
    <property type="match status" value="1"/>
</dbReference>
<dbReference type="InterPro" id="IPR046433">
    <property type="entry name" value="ActCoA_hydro"/>
</dbReference>
<dbReference type="InterPro" id="IPR038460">
    <property type="entry name" value="AcetylCoA_hyd_C_sf"/>
</dbReference>
<gene>
    <name evidence="5" type="ORF">AMJ83_05870</name>
</gene>
<dbReference type="SUPFAM" id="SSF100950">
    <property type="entry name" value="NagB/RpiA/CoA transferase-like"/>
    <property type="match status" value="2"/>
</dbReference>
<organism evidence="5 6">
    <name type="scientific">candidate division WOR_3 bacterium SM23_42</name>
    <dbReference type="NCBI Taxonomy" id="1703779"/>
    <lineage>
        <taxon>Bacteria</taxon>
        <taxon>Bacteria division WOR-3</taxon>
    </lineage>
</organism>
<dbReference type="Gene3D" id="3.30.750.70">
    <property type="entry name" value="4-hydroxybutyrate coenzyme like domains"/>
    <property type="match status" value="1"/>
</dbReference>
<dbReference type="STRING" id="1703779.AMJ83_05870"/>
<dbReference type="Gene3D" id="3.40.1080.10">
    <property type="entry name" value="Glutaconate Coenzyme A-transferase"/>
    <property type="match status" value="1"/>
</dbReference>
<feature type="domain" description="Acetyl-CoA hydrolase/transferase C-terminal" evidence="4">
    <location>
        <begin position="272"/>
        <end position="425"/>
    </location>
</feature>
<dbReference type="InterPro" id="IPR003702">
    <property type="entry name" value="ActCoA_hydro_N"/>
</dbReference>
<evidence type="ECO:0000313" key="6">
    <source>
        <dbReference type="Proteomes" id="UP000051373"/>
    </source>
</evidence>
<evidence type="ECO:0000313" key="5">
    <source>
        <dbReference type="EMBL" id="KPK63724.1"/>
    </source>
</evidence>
<dbReference type="GO" id="GO:0008775">
    <property type="term" value="F:acetate CoA-transferase activity"/>
    <property type="evidence" value="ECO:0007669"/>
    <property type="project" value="InterPro"/>
</dbReference>
<feature type="domain" description="Acetyl-CoA hydrolase/transferase N-terminal" evidence="3">
    <location>
        <begin position="6"/>
        <end position="184"/>
    </location>
</feature>
<name>A0A0S8FVP7_UNCW3</name>
<comment type="caution">
    <text evidence="5">The sequence shown here is derived from an EMBL/GenBank/DDBJ whole genome shotgun (WGS) entry which is preliminary data.</text>
</comment>
<dbReference type="Gene3D" id="3.40.1080.20">
    <property type="entry name" value="Acetyl-CoA hydrolase/transferase C-terminal domain"/>
    <property type="match status" value="1"/>
</dbReference>
<dbReference type="InterPro" id="IPR026888">
    <property type="entry name" value="AcetylCoA_hyd_C"/>
</dbReference>
<proteinExistence type="inferred from homology"/>
<keyword evidence="2 5" id="KW-0808">Transferase</keyword>
<sequence length="431" mass="46901">MSWFDDYKKKLCSVAEAVSVVKSKNRVYISGNAATPFRLTEALAQRNEELQSVEITHVLLLGDDPLSKPGMEGHFRHNSLFVGPADRAAVNDGRADYTPVFLYEIPQLFYAAMLPLDVAFLHVSPPDEHGFVSLGVECLASKAAAETAKLVVAQVNDRMPRTLGDSFLHISRFAKFVEVSDELPELKIPPFTDVEKKIGDHIADLVEDGCTLQLGIGGIPNAALKAMFNKRDLGIHTEMVSDGIVEAINAGVITGAKKTLHPGKVIATFYFGTKDLYDFIDNNPVFETHPTNYTNHPYVIGQNEKMIAINSAIEVDLTGQVCADSIGTRIYSGFGGQVDFIRGAAQSKGGKPIIALTSSAKNDTISKIVPTLQVGAGVVTTRADVHYVVTEFGVAYLHGKNLNERAHALINIAHPNFRDDLTKAAKERKLI</sequence>
<protein>
    <submittedName>
        <fullName evidence="5">4-hydroxybutyrate CoA-transferase</fullName>
    </submittedName>
</protein>
<dbReference type="EMBL" id="LJUJ01000009">
    <property type="protein sequence ID" value="KPK63724.1"/>
    <property type="molecule type" value="Genomic_DNA"/>
</dbReference>
<evidence type="ECO:0000256" key="2">
    <source>
        <dbReference type="ARBA" id="ARBA00022679"/>
    </source>
</evidence>
<evidence type="ECO:0000259" key="3">
    <source>
        <dbReference type="Pfam" id="PF02550"/>
    </source>
</evidence>
<comment type="similarity">
    <text evidence="1">Belongs to the acetyl-CoA hydrolase/transferase family.</text>
</comment>
<dbReference type="PATRIC" id="fig|1703779.3.peg.1506"/>